<feature type="signal peptide" evidence="1">
    <location>
        <begin position="1"/>
        <end position="24"/>
    </location>
</feature>
<name>A0A840FYK5_9BURK</name>
<dbReference type="InterPro" id="IPR019659">
    <property type="entry name" value="DUF2514"/>
</dbReference>
<evidence type="ECO:0000256" key="1">
    <source>
        <dbReference type="SAM" id="SignalP"/>
    </source>
</evidence>
<feature type="chain" id="PRO_5032477529" evidence="1">
    <location>
        <begin position="25"/>
        <end position="174"/>
    </location>
</feature>
<keyword evidence="1" id="KW-0732">Signal</keyword>
<protein>
    <submittedName>
        <fullName evidence="2">Uncharacterized protein</fullName>
    </submittedName>
</protein>
<dbReference type="EMBL" id="JACIFZ010000002">
    <property type="protein sequence ID" value="MBB4222231.1"/>
    <property type="molecule type" value="Genomic_DNA"/>
</dbReference>
<evidence type="ECO:0000313" key="3">
    <source>
        <dbReference type="Proteomes" id="UP000524450"/>
    </source>
</evidence>
<sequence>MKSVLTAVAAAVLIAAASALPAYWIGDSHGEARVQQAWDNDTKSRATAALEATNTSRTKEQGHANSVTRAVDDFHAVQAPAAADGAARIADAERLQRAAEGRAAQYLAMSKAGAVERDRLASHAARLDASLAEGRRVAEQLRADLVDRDQRLGLLADVIRADRSLFEPGESDEH</sequence>
<accession>A0A840FYK5</accession>
<dbReference type="AlphaFoldDB" id="A0A840FYK5"/>
<reference evidence="2 3" key="1">
    <citation type="submission" date="2020-08" db="EMBL/GenBank/DDBJ databases">
        <title>Genomic Encyclopedia of Type Strains, Phase IV (KMG-V): Genome sequencing to study the core and pangenomes of soil and plant-associated prokaryotes.</title>
        <authorList>
            <person name="Whitman W."/>
        </authorList>
    </citation>
    <scope>NUCLEOTIDE SEQUENCE [LARGE SCALE GENOMIC DNA]</scope>
    <source>
        <strain evidence="2 3">34/80</strain>
    </source>
</reference>
<organism evidence="2 3">
    <name type="scientific">Variovorax guangxiensis</name>
    <dbReference type="NCBI Taxonomy" id="1775474"/>
    <lineage>
        <taxon>Bacteria</taxon>
        <taxon>Pseudomonadati</taxon>
        <taxon>Pseudomonadota</taxon>
        <taxon>Betaproteobacteria</taxon>
        <taxon>Burkholderiales</taxon>
        <taxon>Comamonadaceae</taxon>
        <taxon>Variovorax</taxon>
    </lineage>
</organism>
<proteinExistence type="predicted"/>
<evidence type="ECO:0000313" key="2">
    <source>
        <dbReference type="EMBL" id="MBB4222231.1"/>
    </source>
</evidence>
<dbReference type="RefSeq" id="WP_184638687.1">
    <property type="nucleotide sequence ID" value="NZ_JACIFZ010000002.1"/>
</dbReference>
<dbReference type="Proteomes" id="UP000524450">
    <property type="component" value="Unassembled WGS sequence"/>
</dbReference>
<gene>
    <name evidence="2" type="ORF">GGD71_002991</name>
</gene>
<comment type="caution">
    <text evidence="2">The sequence shown here is derived from an EMBL/GenBank/DDBJ whole genome shotgun (WGS) entry which is preliminary data.</text>
</comment>
<dbReference type="Pfam" id="PF10721">
    <property type="entry name" value="DUF2514"/>
    <property type="match status" value="1"/>
</dbReference>